<evidence type="ECO:0000256" key="1">
    <source>
        <dbReference type="ARBA" id="ARBA00004651"/>
    </source>
</evidence>
<evidence type="ECO:0000256" key="4">
    <source>
        <dbReference type="ARBA" id="ARBA00022989"/>
    </source>
</evidence>
<keyword evidence="5 6" id="KW-0472">Membrane</keyword>
<keyword evidence="8" id="KW-0418">Kinase</keyword>
<dbReference type="EC" id="2.7.10.2" evidence="8"/>
<keyword evidence="8" id="KW-0808">Transferase</keyword>
<accession>A0A0R0BUQ3</accession>
<evidence type="ECO:0000259" key="7">
    <source>
        <dbReference type="Pfam" id="PF02706"/>
    </source>
</evidence>
<gene>
    <name evidence="8" type="ORF">ABB27_19100</name>
</gene>
<sequence>MEKEKQLRATPQDDEIDLRELVGVVYDRRWWVIATTAAFAVLSIAYVLLTAPVYQAQAMIQVESKVPAIPGLSDLTSLTGGGSAAATTEVALLTSRMVVGNAVDRLQLDINAQPRRFPLLGGYFARRHERRDPQMVAMPALGISRYGWGGEVLSVHRFDVPEGLLNEPLTLVAGPAAGGFSLLGPGGDEVLQGSVGVPAEARGIKLEVAELRANPGTHFLLQKRRRLDVLVELQKEVKVAEQGKDSGILKLAFEGRDASGAEALLQNVAEIYVRQNVERSSAEAASQLQFVKDQLPTVRKQVESAQAAMAAYQSRSNAVDITLQTKGLLEQQVAVETSIQQLQLKQAEMDRTFTREHPAYRALLKQIGGLQARK</sequence>
<evidence type="ECO:0000256" key="3">
    <source>
        <dbReference type="ARBA" id="ARBA00022692"/>
    </source>
</evidence>
<dbReference type="EMBL" id="LDJJ01000127">
    <property type="protein sequence ID" value="KRG61292.1"/>
    <property type="molecule type" value="Genomic_DNA"/>
</dbReference>
<keyword evidence="9" id="KW-1185">Reference proteome</keyword>
<feature type="domain" description="Polysaccharide chain length determinant N-terminal" evidence="7">
    <location>
        <begin position="14"/>
        <end position="105"/>
    </location>
</feature>
<organism evidence="8 9">
    <name type="scientific">Stenotrophomonas terrae</name>
    <dbReference type="NCBI Taxonomy" id="405446"/>
    <lineage>
        <taxon>Bacteria</taxon>
        <taxon>Pseudomonadati</taxon>
        <taxon>Pseudomonadota</taxon>
        <taxon>Gammaproteobacteria</taxon>
        <taxon>Lysobacterales</taxon>
        <taxon>Lysobacteraceae</taxon>
        <taxon>Stenotrophomonas</taxon>
    </lineage>
</organism>
<dbReference type="Pfam" id="PF02706">
    <property type="entry name" value="Wzz"/>
    <property type="match status" value="1"/>
</dbReference>
<name>A0A0R0BUQ3_9GAMM</name>
<dbReference type="PANTHER" id="PTHR32309:SF32">
    <property type="entry name" value="TYROSINE-PROTEIN KINASE ETK-RELATED"/>
    <property type="match status" value="1"/>
</dbReference>
<evidence type="ECO:0000313" key="9">
    <source>
        <dbReference type="Proteomes" id="UP000051863"/>
    </source>
</evidence>
<keyword evidence="4 6" id="KW-1133">Transmembrane helix</keyword>
<evidence type="ECO:0000256" key="6">
    <source>
        <dbReference type="SAM" id="Phobius"/>
    </source>
</evidence>
<dbReference type="GO" id="GO:0004715">
    <property type="term" value="F:non-membrane spanning protein tyrosine kinase activity"/>
    <property type="evidence" value="ECO:0007669"/>
    <property type="project" value="UniProtKB-EC"/>
</dbReference>
<feature type="transmembrane region" description="Helical" evidence="6">
    <location>
        <begin position="30"/>
        <end position="49"/>
    </location>
</feature>
<dbReference type="AlphaFoldDB" id="A0A0R0BUQ3"/>
<keyword evidence="2" id="KW-1003">Cell membrane</keyword>
<dbReference type="Proteomes" id="UP000051863">
    <property type="component" value="Unassembled WGS sequence"/>
</dbReference>
<dbReference type="InterPro" id="IPR050445">
    <property type="entry name" value="Bact_polysacc_biosynth/exp"/>
</dbReference>
<comment type="subcellular location">
    <subcellularLocation>
        <location evidence="1">Cell membrane</location>
        <topology evidence="1">Multi-pass membrane protein</topology>
    </subcellularLocation>
</comment>
<dbReference type="PANTHER" id="PTHR32309">
    <property type="entry name" value="TYROSINE-PROTEIN KINASE"/>
    <property type="match status" value="1"/>
</dbReference>
<reference evidence="8 9" key="1">
    <citation type="submission" date="2015-05" db="EMBL/GenBank/DDBJ databases">
        <title>Genome sequencing and analysis of members of genus Stenotrophomonas.</title>
        <authorList>
            <person name="Patil P.P."/>
            <person name="Midha S."/>
            <person name="Patil P.B."/>
        </authorList>
    </citation>
    <scope>NUCLEOTIDE SEQUENCE [LARGE SCALE GENOMIC DNA]</scope>
    <source>
        <strain evidence="8 9">DSM 18941</strain>
    </source>
</reference>
<evidence type="ECO:0000256" key="5">
    <source>
        <dbReference type="ARBA" id="ARBA00023136"/>
    </source>
</evidence>
<proteinExistence type="predicted"/>
<dbReference type="RefSeq" id="WP_244479274.1">
    <property type="nucleotide sequence ID" value="NZ_LDJJ01000127.1"/>
</dbReference>
<keyword evidence="3 6" id="KW-0812">Transmembrane</keyword>
<dbReference type="GO" id="GO:0005886">
    <property type="term" value="C:plasma membrane"/>
    <property type="evidence" value="ECO:0007669"/>
    <property type="project" value="UniProtKB-SubCell"/>
</dbReference>
<protein>
    <submittedName>
        <fullName evidence="8">Tyrosine protein kinase</fullName>
        <ecNumber evidence="8">2.7.10.2</ecNumber>
    </submittedName>
</protein>
<comment type="caution">
    <text evidence="8">The sequence shown here is derived from an EMBL/GenBank/DDBJ whole genome shotgun (WGS) entry which is preliminary data.</text>
</comment>
<evidence type="ECO:0000313" key="8">
    <source>
        <dbReference type="EMBL" id="KRG61292.1"/>
    </source>
</evidence>
<dbReference type="InterPro" id="IPR003856">
    <property type="entry name" value="LPS_length_determ_N"/>
</dbReference>
<dbReference type="Pfam" id="PF23607">
    <property type="entry name" value="WZC_N"/>
    <property type="match status" value="1"/>
</dbReference>
<feature type="non-terminal residue" evidence="8">
    <location>
        <position position="374"/>
    </location>
</feature>
<evidence type="ECO:0000256" key="2">
    <source>
        <dbReference type="ARBA" id="ARBA00022475"/>
    </source>
</evidence>